<dbReference type="PROSITE" id="PS51273">
    <property type="entry name" value="GATASE_TYPE_1"/>
    <property type="match status" value="1"/>
</dbReference>
<evidence type="ECO:0000313" key="3">
    <source>
        <dbReference type="Proteomes" id="UP000033111"/>
    </source>
</evidence>
<dbReference type="PANTHER" id="PTHR42695">
    <property type="entry name" value="GLUTAMINE AMIDOTRANSFERASE YLR126C-RELATED"/>
    <property type="match status" value="1"/>
</dbReference>
<dbReference type="InterPro" id="IPR017926">
    <property type="entry name" value="GATASE"/>
</dbReference>
<reference evidence="2 3" key="1">
    <citation type="submission" date="2014-07" db="EMBL/GenBank/DDBJ databases">
        <title>Methanogenic archaea and the global carbon cycle.</title>
        <authorList>
            <person name="Henriksen J.R."/>
            <person name="Luke J."/>
            <person name="Reinhart S."/>
            <person name="Benedict M.N."/>
            <person name="Youngblut N.D."/>
            <person name="Metcalf M.E."/>
            <person name="Whitaker R.J."/>
            <person name="Metcalf W.W."/>
        </authorList>
    </citation>
    <scope>NUCLEOTIDE SEQUENCE [LARGE SCALE GENOMIC DNA]</scope>
    <source>
        <strain evidence="2 3">T4/M</strain>
    </source>
</reference>
<dbReference type="PANTHER" id="PTHR42695:SF5">
    <property type="entry name" value="GLUTAMINE AMIDOTRANSFERASE YLR126C-RELATED"/>
    <property type="match status" value="1"/>
</dbReference>
<dbReference type="PATRIC" id="fig|1434120.4.peg.3661"/>
<keyword evidence="2" id="KW-0436">Ligase</keyword>
<dbReference type="EMBL" id="CP009506">
    <property type="protein sequence ID" value="AKB29519.1"/>
    <property type="molecule type" value="Genomic_DNA"/>
</dbReference>
<keyword evidence="2" id="KW-0808">Transferase</keyword>
<evidence type="ECO:0000313" key="2">
    <source>
        <dbReference type="EMBL" id="AKB29519.1"/>
    </source>
</evidence>
<dbReference type="RefSeq" id="WP_231589865.1">
    <property type="nucleotide sequence ID" value="NZ_CP009506.1"/>
</dbReference>
<keyword evidence="3" id="KW-1185">Reference proteome</keyword>
<dbReference type="InterPro" id="IPR044992">
    <property type="entry name" value="ChyE-like"/>
</dbReference>
<dbReference type="Gene3D" id="3.40.50.880">
    <property type="match status" value="1"/>
</dbReference>
<dbReference type="SUPFAM" id="SSF52317">
    <property type="entry name" value="Class I glutamine amidotransferase-like"/>
    <property type="match status" value="1"/>
</dbReference>
<accession>A0A0E3P6T3</accession>
<dbReference type="Proteomes" id="UP000033111">
    <property type="component" value="Chromosome"/>
</dbReference>
<proteinExistence type="predicted"/>
<protein>
    <submittedName>
        <fullName evidence="2">Glutamine amidotransferase class-I</fullName>
        <ecNumber evidence="2">6.3.5.2</ecNumber>
    </submittedName>
</protein>
<dbReference type="KEGG" id="msw:MSSIT_2800"/>
<dbReference type="HOGENOM" id="CLU_054974_3_3_2"/>
<dbReference type="EC" id="6.3.5.2" evidence="2"/>
<evidence type="ECO:0000259" key="1">
    <source>
        <dbReference type="Pfam" id="PF00117"/>
    </source>
</evidence>
<gene>
    <name evidence="2" type="ORF">MSSIT_2800</name>
</gene>
<keyword evidence="2" id="KW-0315">Glutamine amidotransferase</keyword>
<organism evidence="2 3">
    <name type="scientific">Methanosarcina siciliae T4/M</name>
    <dbReference type="NCBI Taxonomy" id="1434120"/>
    <lineage>
        <taxon>Archaea</taxon>
        <taxon>Methanobacteriati</taxon>
        <taxon>Methanobacteriota</taxon>
        <taxon>Stenosarchaea group</taxon>
        <taxon>Methanomicrobia</taxon>
        <taxon>Methanosarcinales</taxon>
        <taxon>Methanosarcinaceae</taxon>
        <taxon>Methanosarcina</taxon>
    </lineage>
</organism>
<dbReference type="InterPro" id="IPR029062">
    <property type="entry name" value="Class_I_gatase-like"/>
</dbReference>
<name>A0A0E3P6T3_9EURY</name>
<dbReference type="GO" id="GO:0016740">
    <property type="term" value="F:transferase activity"/>
    <property type="evidence" value="ECO:0007669"/>
    <property type="project" value="UniProtKB-KW"/>
</dbReference>
<dbReference type="GO" id="GO:0005829">
    <property type="term" value="C:cytosol"/>
    <property type="evidence" value="ECO:0007669"/>
    <property type="project" value="TreeGrafter"/>
</dbReference>
<dbReference type="GO" id="GO:0003922">
    <property type="term" value="F:GMP synthase (glutamine-hydrolyzing) activity"/>
    <property type="evidence" value="ECO:0007669"/>
    <property type="project" value="UniProtKB-EC"/>
</dbReference>
<feature type="domain" description="Glutamine amidotransferase" evidence="1">
    <location>
        <begin position="54"/>
        <end position="221"/>
    </location>
</feature>
<sequence>MFIVNRKMLSEAKEVISVSGGERKTLKVHSPKLNRSLMKLHVLQHSALNTLGTIEEYAKTRGYPLESTRFYETKNPPSLDSFDLLIIMGGPMGIYDYAENPWLRDEKYFIKQAIDAGKPVLGICLGAQLLADILSARIYENGHREMGWFPVKAVRTEENKPEFLKGLPEEITVFHWHSRTFDLPERAVHLFRSEGCKNQGFIYDGRVVALQFHPEVHEERVESMIRRFGGESGNGPFTQRKEVMVGQEKYLVRTKEFMFAVLDRFEKLTLS</sequence>
<dbReference type="FunFam" id="3.40.50.880:FF:000033">
    <property type="entry name" value="Glutamine amidotransferase class-I"/>
    <property type="match status" value="1"/>
</dbReference>
<dbReference type="AlphaFoldDB" id="A0A0E3P6T3"/>
<dbReference type="CDD" id="cd01741">
    <property type="entry name" value="GATase1_1"/>
    <property type="match status" value="1"/>
</dbReference>
<dbReference type="Pfam" id="PF00117">
    <property type="entry name" value="GATase"/>
    <property type="match status" value="1"/>
</dbReference>
<dbReference type="GeneID" id="24861698"/>